<feature type="transmembrane region" description="Helical" evidence="6">
    <location>
        <begin position="308"/>
        <end position="325"/>
    </location>
</feature>
<dbReference type="Pfam" id="PF07690">
    <property type="entry name" value="MFS_1"/>
    <property type="match status" value="1"/>
</dbReference>
<evidence type="ECO:0000256" key="5">
    <source>
        <dbReference type="ARBA" id="ARBA00023136"/>
    </source>
</evidence>
<dbReference type="Proteomes" id="UP000193144">
    <property type="component" value="Unassembled WGS sequence"/>
</dbReference>
<keyword evidence="4 6" id="KW-1133">Transmembrane helix</keyword>
<dbReference type="PANTHER" id="PTHR43791">
    <property type="entry name" value="PERMEASE-RELATED"/>
    <property type="match status" value="1"/>
</dbReference>
<dbReference type="AlphaFoldDB" id="A0A1Y1Z0E5"/>
<feature type="transmembrane region" description="Helical" evidence="6">
    <location>
        <begin position="41"/>
        <end position="59"/>
    </location>
</feature>
<dbReference type="PANTHER" id="PTHR43791:SF46">
    <property type="entry name" value="MAJOR FACILITATOR SUPERFAMILY (MFS) PROFILE DOMAIN-CONTAINING PROTEIN-RELATED"/>
    <property type="match status" value="1"/>
</dbReference>
<keyword evidence="2" id="KW-0813">Transport</keyword>
<feature type="domain" description="Major facilitator superfamily (MFS) profile" evidence="7">
    <location>
        <begin position="41"/>
        <end position="452"/>
    </location>
</feature>
<dbReference type="SUPFAM" id="SSF103473">
    <property type="entry name" value="MFS general substrate transporter"/>
    <property type="match status" value="1"/>
</dbReference>
<feature type="transmembrane region" description="Helical" evidence="6">
    <location>
        <begin position="137"/>
        <end position="157"/>
    </location>
</feature>
<evidence type="ECO:0000256" key="2">
    <source>
        <dbReference type="ARBA" id="ARBA00022448"/>
    </source>
</evidence>
<keyword evidence="3 6" id="KW-0812">Transmembrane</keyword>
<evidence type="ECO:0000313" key="8">
    <source>
        <dbReference type="EMBL" id="ORY03758.1"/>
    </source>
</evidence>
<organism evidence="8 9">
    <name type="scientific">Clohesyomyces aquaticus</name>
    <dbReference type="NCBI Taxonomy" id="1231657"/>
    <lineage>
        <taxon>Eukaryota</taxon>
        <taxon>Fungi</taxon>
        <taxon>Dikarya</taxon>
        <taxon>Ascomycota</taxon>
        <taxon>Pezizomycotina</taxon>
        <taxon>Dothideomycetes</taxon>
        <taxon>Pleosporomycetidae</taxon>
        <taxon>Pleosporales</taxon>
        <taxon>Lindgomycetaceae</taxon>
        <taxon>Clohesyomyces</taxon>
    </lineage>
</organism>
<feature type="transmembrane region" description="Helical" evidence="6">
    <location>
        <begin position="269"/>
        <end position="288"/>
    </location>
</feature>
<evidence type="ECO:0000313" key="9">
    <source>
        <dbReference type="Proteomes" id="UP000193144"/>
    </source>
</evidence>
<dbReference type="FunFam" id="1.20.1250.20:FF:000034">
    <property type="entry name" value="MFS general substrate transporter"/>
    <property type="match status" value="1"/>
</dbReference>
<dbReference type="Gene3D" id="1.20.1250.20">
    <property type="entry name" value="MFS general substrate transporter like domains"/>
    <property type="match status" value="2"/>
</dbReference>
<evidence type="ECO:0000256" key="4">
    <source>
        <dbReference type="ARBA" id="ARBA00022989"/>
    </source>
</evidence>
<dbReference type="PROSITE" id="PS50850">
    <property type="entry name" value="MFS"/>
    <property type="match status" value="1"/>
</dbReference>
<dbReference type="InterPro" id="IPR011701">
    <property type="entry name" value="MFS"/>
</dbReference>
<proteinExistence type="predicted"/>
<dbReference type="InterPro" id="IPR020846">
    <property type="entry name" value="MFS_dom"/>
</dbReference>
<feature type="transmembrane region" description="Helical" evidence="6">
    <location>
        <begin position="200"/>
        <end position="222"/>
    </location>
</feature>
<evidence type="ECO:0000259" key="7">
    <source>
        <dbReference type="PROSITE" id="PS50850"/>
    </source>
</evidence>
<keyword evidence="9" id="KW-1185">Reference proteome</keyword>
<dbReference type="OrthoDB" id="19923at2759"/>
<feature type="transmembrane region" description="Helical" evidence="6">
    <location>
        <begin position="332"/>
        <end position="350"/>
    </location>
</feature>
<dbReference type="FunFam" id="1.20.1250.20:FF:000013">
    <property type="entry name" value="MFS general substrate transporter"/>
    <property type="match status" value="1"/>
</dbReference>
<comment type="subcellular location">
    <subcellularLocation>
        <location evidence="1">Membrane</location>
        <topology evidence="1">Multi-pass membrane protein</topology>
    </subcellularLocation>
</comment>
<dbReference type="GO" id="GO:0022857">
    <property type="term" value="F:transmembrane transporter activity"/>
    <property type="evidence" value="ECO:0007669"/>
    <property type="project" value="InterPro"/>
</dbReference>
<evidence type="ECO:0000256" key="6">
    <source>
        <dbReference type="SAM" id="Phobius"/>
    </source>
</evidence>
<dbReference type="EMBL" id="MCFA01000143">
    <property type="protein sequence ID" value="ORY03758.1"/>
    <property type="molecule type" value="Genomic_DNA"/>
</dbReference>
<feature type="transmembrane region" description="Helical" evidence="6">
    <location>
        <begin position="397"/>
        <end position="420"/>
    </location>
</feature>
<comment type="caution">
    <text evidence="8">The sequence shown here is derived from an EMBL/GenBank/DDBJ whole genome shotgun (WGS) entry which is preliminary data.</text>
</comment>
<protein>
    <submittedName>
        <fullName evidence="8">Putative allantoate permease</fullName>
    </submittedName>
</protein>
<evidence type="ECO:0000256" key="1">
    <source>
        <dbReference type="ARBA" id="ARBA00004141"/>
    </source>
</evidence>
<keyword evidence="5 6" id="KW-0472">Membrane</keyword>
<feature type="transmembrane region" description="Helical" evidence="6">
    <location>
        <begin position="79"/>
        <end position="100"/>
    </location>
</feature>
<dbReference type="GO" id="GO:0005886">
    <property type="term" value="C:plasma membrane"/>
    <property type="evidence" value="ECO:0007669"/>
    <property type="project" value="TreeGrafter"/>
</dbReference>
<feature type="transmembrane region" description="Helical" evidence="6">
    <location>
        <begin position="169"/>
        <end position="188"/>
    </location>
</feature>
<accession>A0A1Y1Z0E5</accession>
<reference evidence="8 9" key="1">
    <citation type="submission" date="2016-07" db="EMBL/GenBank/DDBJ databases">
        <title>Pervasive Adenine N6-methylation of Active Genes in Fungi.</title>
        <authorList>
            <consortium name="DOE Joint Genome Institute"/>
            <person name="Mondo S.J."/>
            <person name="Dannebaum R.O."/>
            <person name="Kuo R.C."/>
            <person name="Labutti K."/>
            <person name="Haridas S."/>
            <person name="Kuo A."/>
            <person name="Salamov A."/>
            <person name="Ahrendt S.R."/>
            <person name="Lipzen A."/>
            <person name="Sullivan W."/>
            <person name="Andreopoulos W.B."/>
            <person name="Clum A."/>
            <person name="Lindquist E."/>
            <person name="Daum C."/>
            <person name="Ramamoorthy G.K."/>
            <person name="Gryganskyi A."/>
            <person name="Culley D."/>
            <person name="Magnuson J.K."/>
            <person name="James T.Y."/>
            <person name="O'Malley M.A."/>
            <person name="Stajich J.E."/>
            <person name="Spatafora J.W."/>
            <person name="Visel A."/>
            <person name="Grigoriev I.V."/>
        </authorList>
    </citation>
    <scope>NUCLEOTIDE SEQUENCE [LARGE SCALE GENOMIC DNA]</scope>
    <source>
        <strain evidence="8 9">CBS 115471</strain>
    </source>
</reference>
<feature type="transmembrane region" description="Helical" evidence="6">
    <location>
        <begin position="362"/>
        <end position="385"/>
    </location>
</feature>
<feature type="transmembrane region" description="Helical" evidence="6">
    <location>
        <begin position="107"/>
        <end position="125"/>
    </location>
</feature>
<sequence>MASENGHAHHFIENELDDSSGSGSWSGIDEKALVRRIDLRLLPILFIVYVTAFLDRVNISNALTMGLQKDLHLKGNQANIALTIFFVPYVLFEVPSNILMKKLKPHVWLSICTIVFGIAMLGQGFVKNFSQIMATRFILGLAEAGIFPGCFYLISFWYKREESQKRFTFYWCSVLFAGMFGGLLASAIAKMNGIQGLHNWRWIFILEGLATILIGILSYFCITDFPEHAQWLTTEEREFVRHRAGHDKTPHRPIDMKDVAWFFTDPKRILGAFMYWGIVVPVYSYSYFAPTIIKTYGYSVIQTQLRSVIPFAAALVGCIIVAWASDTLRIRMPFVLFGLALAITGLGILMTVHGHHHLKVQFGALCLVAMGAFISGIVIVCWYVMNLHGHLERSIGTAWMISFGNTGGIVATFTFLATDAPYYKKGYSICMGAICLSVVSTIAYAALVWRERRSTRTVAGVSYSL</sequence>
<evidence type="ECO:0000256" key="3">
    <source>
        <dbReference type="ARBA" id="ARBA00022692"/>
    </source>
</evidence>
<feature type="transmembrane region" description="Helical" evidence="6">
    <location>
        <begin position="426"/>
        <end position="447"/>
    </location>
</feature>
<gene>
    <name evidence="8" type="ORF">BCR34DRAFT_573315</name>
</gene>
<dbReference type="InterPro" id="IPR036259">
    <property type="entry name" value="MFS_trans_sf"/>
</dbReference>
<name>A0A1Y1Z0E5_9PLEO</name>